<protein>
    <submittedName>
        <fullName evidence="14">WD40 repeat-like protein</fullName>
    </submittedName>
</protein>
<keyword evidence="2" id="KW-0813">Transport</keyword>
<dbReference type="InterPro" id="IPR015943">
    <property type="entry name" value="WD40/YVTN_repeat-like_dom_sf"/>
</dbReference>
<dbReference type="PANTHER" id="PTHR23284:SF0">
    <property type="entry name" value="PROLACTIN REGULATORY ELEMENT-BINDING PROTEIN"/>
    <property type="match status" value="1"/>
</dbReference>
<evidence type="ECO:0000256" key="10">
    <source>
        <dbReference type="ARBA" id="ARBA00023136"/>
    </source>
</evidence>
<dbReference type="GeneID" id="37028406"/>
<evidence type="ECO:0000256" key="12">
    <source>
        <dbReference type="SAM" id="MobiDB-lite"/>
    </source>
</evidence>
<dbReference type="PANTHER" id="PTHR23284">
    <property type="entry name" value="PROLACTIN REGULATORY ELEMENT BINDING PROTEIN"/>
    <property type="match status" value="1"/>
</dbReference>
<dbReference type="SUPFAM" id="SSF50998">
    <property type="entry name" value="Quinoprotein alcohol dehydrogenase-like"/>
    <property type="match status" value="1"/>
</dbReference>
<dbReference type="Pfam" id="PF00400">
    <property type="entry name" value="WD40"/>
    <property type="match status" value="1"/>
</dbReference>
<evidence type="ECO:0000256" key="4">
    <source>
        <dbReference type="ARBA" id="ARBA00022692"/>
    </source>
</evidence>
<organism evidence="14 15">
    <name type="scientific">Jaminaea rosea</name>
    <dbReference type="NCBI Taxonomy" id="1569628"/>
    <lineage>
        <taxon>Eukaryota</taxon>
        <taxon>Fungi</taxon>
        <taxon>Dikarya</taxon>
        <taxon>Basidiomycota</taxon>
        <taxon>Ustilaginomycotina</taxon>
        <taxon>Exobasidiomycetes</taxon>
        <taxon>Microstromatales</taxon>
        <taxon>Microstromatales incertae sedis</taxon>
        <taxon>Jaminaea</taxon>
    </lineage>
</organism>
<feature type="region of interest" description="Disordered" evidence="12">
    <location>
        <begin position="279"/>
        <end position="322"/>
    </location>
</feature>
<feature type="compositionally biased region" description="Basic and acidic residues" evidence="12">
    <location>
        <begin position="290"/>
        <end position="304"/>
    </location>
</feature>
<keyword evidence="9 13" id="KW-1133">Transmembrane helix</keyword>
<dbReference type="GO" id="GO:0006888">
    <property type="term" value="P:endoplasmic reticulum to Golgi vesicle-mediated transport"/>
    <property type="evidence" value="ECO:0007669"/>
    <property type="project" value="TreeGrafter"/>
</dbReference>
<accession>A0A316ULM0</accession>
<keyword evidence="7" id="KW-0931">ER-Golgi transport</keyword>
<sequence>MTIPHHFPLAAKLPVYCLDWLAEDVLVFAGGGGKGRTGVGNFIRAIHVPSSAKSAEDVAVAAEIKLSSDEDAPMAMAVDTSSDTLVLGVNEADEKKKEGNEHLRIFRFERSESAAGDKKGTVSVTLNSSSNSPSLPLKDPAEGYVRRLLFSSDAQHLLTASTEGSYAVQSYPSLSPAFDATTDFEGEEIVDGDFSPDGTQVVVCTGRKLKVLGTYPNPAKAGSDDSEGEEKTNGEQAVNGASSSRLGHPPIWQTIQNPALGGEGGCEFRAVRFGKARRRPDRLAAAAAGGDKEGDDKISEKKSDAVASSSAPTPSSGSEGKLFTVVNAKRSSGGKSKKRKSFLSAWSLSTWDLLETRQLSEKPATVFAISPCGRYLAYGSSDLSVGVINARTLRPVMRILDAHSFPPTALAFSPDGGWLVSGSADNTLRVVRMPLTADEEGEMGGTTESLLERPWLLTAMLTLFILVLAAYIQRTIMSASSS</sequence>
<evidence type="ECO:0000256" key="1">
    <source>
        <dbReference type="ARBA" id="ARBA00004648"/>
    </source>
</evidence>
<keyword evidence="10 13" id="KW-0472">Membrane</keyword>
<feature type="region of interest" description="Disordered" evidence="12">
    <location>
        <begin position="117"/>
        <end position="138"/>
    </location>
</feature>
<dbReference type="InterPro" id="IPR011047">
    <property type="entry name" value="Quinoprotein_ADH-like_sf"/>
</dbReference>
<dbReference type="GO" id="GO:0005085">
    <property type="term" value="F:guanyl-nucleotide exchange factor activity"/>
    <property type="evidence" value="ECO:0007669"/>
    <property type="project" value="InterPro"/>
</dbReference>
<evidence type="ECO:0000256" key="2">
    <source>
        <dbReference type="ARBA" id="ARBA00022448"/>
    </source>
</evidence>
<dbReference type="STRING" id="1569628.A0A316ULM0"/>
<evidence type="ECO:0000313" key="14">
    <source>
        <dbReference type="EMBL" id="PWN26157.1"/>
    </source>
</evidence>
<evidence type="ECO:0000256" key="5">
    <source>
        <dbReference type="ARBA" id="ARBA00022737"/>
    </source>
</evidence>
<dbReference type="Gene3D" id="2.130.10.10">
    <property type="entry name" value="YVTN repeat-like/Quinoprotein amine dehydrogenase"/>
    <property type="match status" value="2"/>
</dbReference>
<evidence type="ECO:0000256" key="8">
    <source>
        <dbReference type="ARBA" id="ARBA00022927"/>
    </source>
</evidence>
<feature type="region of interest" description="Disordered" evidence="12">
    <location>
        <begin position="214"/>
        <end position="259"/>
    </location>
</feature>
<dbReference type="AlphaFoldDB" id="A0A316ULM0"/>
<evidence type="ECO:0000256" key="13">
    <source>
        <dbReference type="SAM" id="Phobius"/>
    </source>
</evidence>
<keyword evidence="3 11" id="KW-0853">WD repeat</keyword>
<dbReference type="InterPro" id="IPR045260">
    <property type="entry name" value="Sec12-like"/>
</dbReference>
<keyword evidence="8" id="KW-0653">Protein transport</keyword>
<feature type="compositionally biased region" description="Polar residues" evidence="12">
    <location>
        <begin position="234"/>
        <end position="245"/>
    </location>
</feature>
<dbReference type="RefSeq" id="XP_025360769.1">
    <property type="nucleotide sequence ID" value="XM_025506583.1"/>
</dbReference>
<dbReference type="GO" id="GO:0015031">
    <property type="term" value="P:protein transport"/>
    <property type="evidence" value="ECO:0007669"/>
    <property type="project" value="UniProtKB-KW"/>
</dbReference>
<dbReference type="Proteomes" id="UP000245884">
    <property type="component" value="Unassembled WGS sequence"/>
</dbReference>
<keyword evidence="5" id="KW-0677">Repeat</keyword>
<evidence type="ECO:0000256" key="7">
    <source>
        <dbReference type="ARBA" id="ARBA00022892"/>
    </source>
</evidence>
<dbReference type="SMART" id="SM00320">
    <property type="entry name" value="WD40"/>
    <property type="match status" value="3"/>
</dbReference>
<dbReference type="InterPro" id="IPR001680">
    <property type="entry name" value="WD40_rpt"/>
</dbReference>
<gene>
    <name evidence="14" type="ORF">BDZ90DRAFT_233302</name>
</gene>
<dbReference type="GO" id="GO:0005789">
    <property type="term" value="C:endoplasmic reticulum membrane"/>
    <property type="evidence" value="ECO:0007669"/>
    <property type="project" value="UniProtKB-SubCell"/>
</dbReference>
<evidence type="ECO:0000256" key="6">
    <source>
        <dbReference type="ARBA" id="ARBA00022824"/>
    </source>
</evidence>
<keyword evidence="4 13" id="KW-0812">Transmembrane</keyword>
<dbReference type="PROSITE" id="PS50294">
    <property type="entry name" value="WD_REPEATS_REGION"/>
    <property type="match status" value="1"/>
</dbReference>
<dbReference type="OrthoDB" id="2013972at2759"/>
<comment type="subcellular location">
    <subcellularLocation>
        <location evidence="1">Endoplasmic reticulum membrane</location>
        <topology evidence="1">Single-pass type II membrane protein</topology>
    </subcellularLocation>
</comment>
<dbReference type="PROSITE" id="PS50082">
    <property type="entry name" value="WD_REPEATS_2"/>
    <property type="match status" value="1"/>
</dbReference>
<evidence type="ECO:0000313" key="15">
    <source>
        <dbReference type="Proteomes" id="UP000245884"/>
    </source>
</evidence>
<feature type="compositionally biased region" description="Low complexity" evidence="12">
    <location>
        <begin position="121"/>
        <end position="136"/>
    </location>
</feature>
<proteinExistence type="predicted"/>
<evidence type="ECO:0000256" key="3">
    <source>
        <dbReference type="ARBA" id="ARBA00022574"/>
    </source>
</evidence>
<feature type="transmembrane region" description="Helical" evidence="13">
    <location>
        <begin position="455"/>
        <end position="472"/>
    </location>
</feature>
<dbReference type="GO" id="GO:0003400">
    <property type="term" value="P:regulation of COPII vesicle coating"/>
    <property type="evidence" value="ECO:0007669"/>
    <property type="project" value="TreeGrafter"/>
</dbReference>
<keyword evidence="6" id="KW-0256">Endoplasmic reticulum</keyword>
<dbReference type="EMBL" id="KZ819672">
    <property type="protein sequence ID" value="PWN26157.1"/>
    <property type="molecule type" value="Genomic_DNA"/>
</dbReference>
<name>A0A316ULM0_9BASI</name>
<evidence type="ECO:0000256" key="9">
    <source>
        <dbReference type="ARBA" id="ARBA00022989"/>
    </source>
</evidence>
<evidence type="ECO:0000256" key="11">
    <source>
        <dbReference type="PROSITE-ProRule" id="PRU00221"/>
    </source>
</evidence>
<keyword evidence="15" id="KW-1185">Reference proteome</keyword>
<reference evidence="14 15" key="1">
    <citation type="journal article" date="2018" name="Mol. Biol. Evol.">
        <title>Broad Genomic Sampling Reveals a Smut Pathogenic Ancestry of the Fungal Clade Ustilaginomycotina.</title>
        <authorList>
            <person name="Kijpornyongpan T."/>
            <person name="Mondo S.J."/>
            <person name="Barry K."/>
            <person name="Sandor L."/>
            <person name="Lee J."/>
            <person name="Lipzen A."/>
            <person name="Pangilinan J."/>
            <person name="LaButti K."/>
            <person name="Hainaut M."/>
            <person name="Henrissat B."/>
            <person name="Grigoriev I.V."/>
            <person name="Spatafora J.W."/>
            <person name="Aime M.C."/>
        </authorList>
    </citation>
    <scope>NUCLEOTIDE SEQUENCE [LARGE SCALE GENOMIC DNA]</scope>
    <source>
        <strain evidence="14 15">MCA 5214</strain>
    </source>
</reference>
<feature type="repeat" description="WD" evidence="11">
    <location>
        <begin position="400"/>
        <end position="430"/>
    </location>
</feature>
<feature type="compositionally biased region" description="Low complexity" evidence="12">
    <location>
        <begin position="305"/>
        <end position="318"/>
    </location>
</feature>